<dbReference type="STRING" id="1210089.GCA_001613165_01657"/>
<keyword evidence="2" id="KW-0472">Membrane</keyword>
<keyword evidence="2" id="KW-0812">Transmembrane</keyword>
<feature type="transmembrane region" description="Helical" evidence="2">
    <location>
        <begin position="207"/>
        <end position="230"/>
    </location>
</feature>
<dbReference type="EMBL" id="QQAZ01000002">
    <property type="protein sequence ID" value="RDI54015.1"/>
    <property type="molecule type" value="Genomic_DNA"/>
</dbReference>
<feature type="region of interest" description="Disordered" evidence="1">
    <location>
        <begin position="1"/>
        <end position="30"/>
    </location>
</feature>
<sequence length="475" mass="50871">MALRTRRSSPRASARLPKASPPVSYTPRQVSDAEVHRAVAGRKDRRRAAKIVRWLIQEQELIGNARSPERPTYGEAELLSQGIAAAKQIRNDGAARLGGLIQQAQQLRGEIALAEGDMARLSEQPVSGTHADLLTATEATNRHDTIATRVRKEADAGSLKHRLVPTWLRRAILCVPVVDLPILTLFSGDIFNVAWDQVAAGQSLLPAITSLIFDLLGTAVIALGLHTAGFDLRGAKDDQAEPQVPKGQAGVVHKVLIGSAAAISVGASVVMGYRVVRESLAAEVGMAGAVILGLFFACVVATLNLMVVITVFRDGSVQTDELRHLSKPLRRIRLQHLALQRQRDELIGQLDLLIVEGQQVKQQTILQLAEPVVGAEQLRAITRGLHQACGWGVDLLAADSDSFGVFAPGIDVDTRILDELLQQLEATAVPREAVLPDAAEAGEGPRANKPHPVPSSTERALANGQVPTTQDDSAA</sequence>
<feature type="transmembrane region" description="Helical" evidence="2">
    <location>
        <begin position="171"/>
        <end position="195"/>
    </location>
</feature>
<evidence type="ECO:0000313" key="3">
    <source>
        <dbReference type="EMBL" id="RDI54015.1"/>
    </source>
</evidence>
<feature type="transmembrane region" description="Helical" evidence="2">
    <location>
        <begin position="251"/>
        <end position="273"/>
    </location>
</feature>
<accession>A0A370HCB6</accession>
<evidence type="ECO:0000313" key="4">
    <source>
        <dbReference type="Proteomes" id="UP000255355"/>
    </source>
</evidence>
<keyword evidence="2" id="KW-1133">Transmembrane helix</keyword>
<keyword evidence="4" id="KW-1185">Reference proteome</keyword>
<feature type="transmembrane region" description="Helical" evidence="2">
    <location>
        <begin position="285"/>
        <end position="312"/>
    </location>
</feature>
<reference evidence="3 4" key="1">
    <citation type="submission" date="2018-07" db="EMBL/GenBank/DDBJ databases">
        <title>Genomic Encyclopedia of Type Strains, Phase IV (KMG-IV): sequencing the most valuable type-strain genomes for metagenomic binning, comparative biology and taxonomic classification.</title>
        <authorList>
            <person name="Goeker M."/>
        </authorList>
    </citation>
    <scope>NUCLEOTIDE SEQUENCE [LARGE SCALE GENOMIC DNA]</scope>
    <source>
        <strain evidence="3 4">DSM 44952</strain>
    </source>
</reference>
<feature type="compositionally biased region" description="Polar residues" evidence="1">
    <location>
        <begin position="465"/>
        <end position="475"/>
    </location>
</feature>
<dbReference type="AlphaFoldDB" id="A0A370HCB6"/>
<name>A0A370HCB6_9NOCA</name>
<protein>
    <submittedName>
        <fullName evidence="3">Uncharacterized protein</fullName>
    </submittedName>
</protein>
<gene>
    <name evidence="3" type="ORF">DFR68_102136</name>
</gene>
<evidence type="ECO:0000256" key="1">
    <source>
        <dbReference type="SAM" id="MobiDB-lite"/>
    </source>
</evidence>
<comment type="caution">
    <text evidence="3">The sequence shown here is derived from an EMBL/GenBank/DDBJ whole genome shotgun (WGS) entry which is preliminary data.</text>
</comment>
<proteinExistence type="predicted"/>
<evidence type="ECO:0000256" key="2">
    <source>
        <dbReference type="SAM" id="Phobius"/>
    </source>
</evidence>
<feature type="region of interest" description="Disordered" evidence="1">
    <location>
        <begin position="432"/>
        <end position="475"/>
    </location>
</feature>
<organism evidence="3 4">
    <name type="scientific">Nocardia mexicana</name>
    <dbReference type="NCBI Taxonomy" id="279262"/>
    <lineage>
        <taxon>Bacteria</taxon>
        <taxon>Bacillati</taxon>
        <taxon>Actinomycetota</taxon>
        <taxon>Actinomycetes</taxon>
        <taxon>Mycobacteriales</taxon>
        <taxon>Nocardiaceae</taxon>
        <taxon>Nocardia</taxon>
    </lineage>
</organism>
<feature type="compositionally biased region" description="Low complexity" evidence="1">
    <location>
        <begin position="10"/>
        <end position="22"/>
    </location>
</feature>
<dbReference type="Proteomes" id="UP000255355">
    <property type="component" value="Unassembled WGS sequence"/>
</dbReference>